<dbReference type="Gene3D" id="3.40.50.11260">
    <property type="match status" value="1"/>
</dbReference>
<dbReference type="SUPFAM" id="SSF54211">
    <property type="entry name" value="Ribosomal protein S5 domain 2-like"/>
    <property type="match status" value="1"/>
</dbReference>
<evidence type="ECO:0000313" key="4">
    <source>
        <dbReference type="Proteomes" id="UP001187471"/>
    </source>
</evidence>
<comment type="caution">
    <text evidence="3">The sequence shown here is derived from an EMBL/GenBank/DDBJ whole genome shotgun (WGS) entry which is preliminary data.</text>
</comment>
<evidence type="ECO:0000313" key="3">
    <source>
        <dbReference type="EMBL" id="KAK2995288.1"/>
    </source>
</evidence>
<dbReference type="InterPro" id="IPR001404">
    <property type="entry name" value="Hsp90_fam"/>
</dbReference>
<dbReference type="PANTHER" id="PTHR11528">
    <property type="entry name" value="HEAT SHOCK PROTEIN 90 FAMILY MEMBER"/>
    <property type="match status" value="1"/>
</dbReference>
<sequence>MQVITIRYSKQSLTTARIEKVPYCDEPSTHLSQLVEFSQHTLLKQFSKPSMKISNKILPVNSTSRFDNLKLGIHEDNQNRAKLTDLLRYYSNNSGDEMTSLKDYFTRMKEHQKDIYYITRESKKAVENSSFLEKLKRKVKAREVAEELQRLGELHPSELLEAAP</sequence>
<dbReference type="EMBL" id="JAVXUO010000114">
    <property type="protein sequence ID" value="KAK2995288.1"/>
    <property type="molecule type" value="Genomic_DNA"/>
</dbReference>
<evidence type="ECO:0000256" key="1">
    <source>
        <dbReference type="ARBA" id="ARBA00008239"/>
    </source>
</evidence>
<accession>A0AA88S376</accession>
<keyword evidence="4" id="KW-1185">Reference proteome</keyword>
<dbReference type="GO" id="GO:0140662">
    <property type="term" value="F:ATP-dependent protein folding chaperone"/>
    <property type="evidence" value="ECO:0007669"/>
    <property type="project" value="InterPro"/>
</dbReference>
<dbReference type="GO" id="GO:0005524">
    <property type="term" value="F:ATP binding"/>
    <property type="evidence" value="ECO:0007669"/>
    <property type="project" value="InterPro"/>
</dbReference>
<protein>
    <submittedName>
        <fullName evidence="3">Uncharacterized protein</fullName>
    </submittedName>
</protein>
<proteinExistence type="inferred from homology"/>
<dbReference type="Pfam" id="PF00183">
    <property type="entry name" value="HSP90"/>
    <property type="match status" value="1"/>
</dbReference>
<reference evidence="3" key="1">
    <citation type="submission" date="2022-12" db="EMBL/GenBank/DDBJ databases">
        <title>Draft genome assemblies for two species of Escallonia (Escalloniales).</title>
        <authorList>
            <person name="Chanderbali A."/>
            <person name="Dervinis C."/>
            <person name="Anghel I."/>
            <person name="Soltis D."/>
            <person name="Soltis P."/>
            <person name="Zapata F."/>
        </authorList>
    </citation>
    <scope>NUCLEOTIDE SEQUENCE</scope>
    <source>
        <strain evidence="3">UCBG92.1500</strain>
        <tissue evidence="3">Leaf</tissue>
    </source>
</reference>
<dbReference type="GO" id="GO:0016887">
    <property type="term" value="F:ATP hydrolysis activity"/>
    <property type="evidence" value="ECO:0007669"/>
    <property type="project" value="InterPro"/>
</dbReference>
<dbReference type="InterPro" id="IPR020568">
    <property type="entry name" value="Ribosomal_Su5_D2-typ_SF"/>
</dbReference>
<keyword evidence="2" id="KW-0143">Chaperone</keyword>
<dbReference type="GO" id="GO:0051082">
    <property type="term" value="F:unfolded protein binding"/>
    <property type="evidence" value="ECO:0007669"/>
    <property type="project" value="InterPro"/>
</dbReference>
<evidence type="ECO:0000256" key="2">
    <source>
        <dbReference type="ARBA" id="ARBA00023186"/>
    </source>
</evidence>
<organism evidence="3 4">
    <name type="scientific">Escallonia rubra</name>
    <dbReference type="NCBI Taxonomy" id="112253"/>
    <lineage>
        <taxon>Eukaryota</taxon>
        <taxon>Viridiplantae</taxon>
        <taxon>Streptophyta</taxon>
        <taxon>Embryophyta</taxon>
        <taxon>Tracheophyta</taxon>
        <taxon>Spermatophyta</taxon>
        <taxon>Magnoliopsida</taxon>
        <taxon>eudicotyledons</taxon>
        <taxon>Gunneridae</taxon>
        <taxon>Pentapetalae</taxon>
        <taxon>asterids</taxon>
        <taxon>campanulids</taxon>
        <taxon>Escalloniales</taxon>
        <taxon>Escalloniaceae</taxon>
        <taxon>Escallonia</taxon>
    </lineage>
</organism>
<name>A0AA88S376_9ASTE</name>
<dbReference type="AlphaFoldDB" id="A0AA88S376"/>
<gene>
    <name evidence="3" type="ORF">RJ640_013497</name>
</gene>
<comment type="similarity">
    <text evidence="1">Belongs to the heat shock protein 90 family.</text>
</comment>
<dbReference type="Proteomes" id="UP001187471">
    <property type="component" value="Unassembled WGS sequence"/>
</dbReference>